<feature type="region of interest" description="Disordered" evidence="6">
    <location>
        <begin position="83"/>
        <end position="160"/>
    </location>
</feature>
<reference evidence="7 8" key="1">
    <citation type="submission" date="2024-03" db="EMBL/GenBank/DDBJ databases">
        <title>Complete genome sequence of the green alga Chloropicon roscoffensis RCC1871.</title>
        <authorList>
            <person name="Lemieux C."/>
            <person name="Pombert J.-F."/>
            <person name="Otis C."/>
            <person name="Turmel M."/>
        </authorList>
    </citation>
    <scope>NUCLEOTIDE SEQUENCE [LARGE SCALE GENOMIC DNA]</scope>
    <source>
        <strain evidence="7 8">RCC1871</strain>
    </source>
</reference>
<feature type="compositionally biased region" description="Basic residues" evidence="6">
    <location>
        <begin position="330"/>
        <end position="342"/>
    </location>
</feature>
<feature type="compositionally biased region" description="Basic and acidic residues" evidence="6">
    <location>
        <begin position="42"/>
        <end position="55"/>
    </location>
</feature>
<comment type="subcellular location">
    <subcellularLocation>
        <location evidence="1">Nucleus</location>
    </subcellularLocation>
</comment>
<proteinExistence type="inferred from homology"/>
<dbReference type="Pfam" id="PF03343">
    <property type="entry name" value="SART-1"/>
    <property type="match status" value="2"/>
</dbReference>
<dbReference type="GO" id="GO:0045292">
    <property type="term" value="P:mRNA cis splicing, via spliceosome"/>
    <property type="evidence" value="ECO:0007669"/>
    <property type="project" value="TreeGrafter"/>
</dbReference>
<dbReference type="AlphaFoldDB" id="A0AAX4NZD6"/>
<evidence type="ECO:0000256" key="5">
    <source>
        <dbReference type="ARBA" id="ARBA00023242"/>
    </source>
</evidence>
<feature type="region of interest" description="Disordered" evidence="6">
    <location>
        <begin position="674"/>
        <end position="699"/>
    </location>
</feature>
<keyword evidence="4" id="KW-0508">mRNA splicing</keyword>
<feature type="compositionally biased region" description="Basic and acidic residues" evidence="6">
    <location>
        <begin position="107"/>
        <end position="133"/>
    </location>
</feature>
<feature type="compositionally biased region" description="Low complexity" evidence="6">
    <location>
        <begin position="524"/>
        <end position="534"/>
    </location>
</feature>
<dbReference type="PANTHER" id="PTHR14152">
    <property type="entry name" value="SQUAMOUS CELL CARCINOMA ANTIGEN RECOGNISED BY CYTOTOXIC T LYMPHOCYTES"/>
    <property type="match status" value="1"/>
</dbReference>
<evidence type="ECO:0000256" key="3">
    <source>
        <dbReference type="ARBA" id="ARBA00022664"/>
    </source>
</evidence>
<protein>
    <submittedName>
        <fullName evidence="7">U4/U6.U5 tri-snRNP-associated protein</fullName>
    </submittedName>
</protein>
<feature type="region of interest" description="Disordered" evidence="6">
    <location>
        <begin position="19"/>
        <end position="69"/>
    </location>
</feature>
<feature type="region of interest" description="Disordered" evidence="6">
    <location>
        <begin position="282"/>
        <end position="422"/>
    </location>
</feature>
<dbReference type="GO" id="GO:0000481">
    <property type="term" value="P:maturation of 5S rRNA"/>
    <property type="evidence" value="ECO:0007669"/>
    <property type="project" value="TreeGrafter"/>
</dbReference>
<gene>
    <name evidence="7" type="ORF">HKI87_02g09960</name>
</gene>
<feature type="compositionally biased region" description="Basic and acidic residues" evidence="6">
    <location>
        <begin position="209"/>
        <end position="227"/>
    </location>
</feature>
<feature type="region of interest" description="Disordered" evidence="6">
    <location>
        <begin position="484"/>
        <end position="542"/>
    </location>
</feature>
<name>A0AAX4NZD6_9CHLO</name>
<dbReference type="GO" id="GO:0046540">
    <property type="term" value="C:U4/U6 x U5 tri-snRNP complex"/>
    <property type="evidence" value="ECO:0007669"/>
    <property type="project" value="InterPro"/>
</dbReference>
<accession>A0AAX4NZD6</accession>
<evidence type="ECO:0000313" key="8">
    <source>
        <dbReference type="Proteomes" id="UP001472866"/>
    </source>
</evidence>
<evidence type="ECO:0000256" key="4">
    <source>
        <dbReference type="ARBA" id="ARBA00023187"/>
    </source>
</evidence>
<keyword evidence="8" id="KW-1185">Reference proteome</keyword>
<evidence type="ECO:0000313" key="7">
    <source>
        <dbReference type="EMBL" id="WZN59470.1"/>
    </source>
</evidence>
<evidence type="ECO:0000256" key="6">
    <source>
        <dbReference type="SAM" id="MobiDB-lite"/>
    </source>
</evidence>
<keyword evidence="5" id="KW-0539">Nucleus</keyword>
<organism evidence="7 8">
    <name type="scientific">Chloropicon roscoffensis</name>
    <dbReference type="NCBI Taxonomy" id="1461544"/>
    <lineage>
        <taxon>Eukaryota</taxon>
        <taxon>Viridiplantae</taxon>
        <taxon>Chlorophyta</taxon>
        <taxon>Chloropicophyceae</taxon>
        <taxon>Chloropicales</taxon>
        <taxon>Chloropicaceae</taxon>
        <taxon>Chloropicon</taxon>
    </lineage>
</organism>
<dbReference type="Proteomes" id="UP001472866">
    <property type="component" value="Chromosome 02"/>
</dbReference>
<feature type="compositionally biased region" description="Basic and acidic residues" evidence="6">
    <location>
        <begin position="361"/>
        <end position="373"/>
    </location>
</feature>
<feature type="compositionally biased region" description="Basic and acidic residues" evidence="6">
    <location>
        <begin position="317"/>
        <end position="329"/>
    </location>
</feature>
<dbReference type="Pfam" id="PF19252">
    <property type="entry name" value="HIND"/>
    <property type="match status" value="1"/>
</dbReference>
<evidence type="ECO:0000256" key="1">
    <source>
        <dbReference type="ARBA" id="ARBA00004123"/>
    </source>
</evidence>
<sequence>MVDKTLELSVEETNALRLKLGLKPLRIKNQNHQKQEGKKRKRDQDTQEQERKPDDEKETETEDTARLKDKLLAIREERLAREKVDAGRIVRPLGEPSDDDDDDGEDDLRSWVKKSRERERREQEAERTRRALQEQEGFGEDGEDEGKASAPRRPRYGSKELAGLKISHAADQFREGGQVILTLKDQGVLGEDGELNDGEDVLEETLLAQDERRKEADRLARPKSRYEEDADGDGMGGGVLSKYDDPLDAKESWGAKGGRAAALEIGGGGAVDLEKARRAEEARKALAMDSAGLAGRQRQNANPVSRSMDDFWTQEEAGARLAKEAAGEGKKRRRRKKKNLRLRGRDLDEMEREAAAAGAGKEGHGGDHGKRVEGGQARRQRDEYLKEQARRDAAYSDAMNRAAEATAAKFGREAEEEEEEEDFFAALGKARNAALAARRSETKGPDVADRLKVLERAGDAAARAAGELYAGEVFTETGEFCNALSSRPGEAGGDPDAKPALETEDVAMAEPEGSEGARVRPEAVEPAETAAVEAQGGSLGEASVGKGIGGALRLLQDRGELRKTVRWAGRTNDMKDGSVRDVVESSEGGDRNRFAQDIESALTRKDEFGRVMTPKEAFRQLCYRFHGIKASKNKQEKKIKKYLEEQKQLEQGSTSAGTSMDKLKSFQKQTSTPYLVLEGKINPGQSRDPRSSFALDEEK</sequence>
<dbReference type="InterPro" id="IPR045347">
    <property type="entry name" value="HIND"/>
</dbReference>
<evidence type="ECO:0000256" key="2">
    <source>
        <dbReference type="ARBA" id="ARBA00006076"/>
    </source>
</evidence>
<feature type="compositionally biased region" description="Basic and acidic residues" evidence="6">
    <location>
        <begin position="379"/>
        <end position="394"/>
    </location>
</feature>
<dbReference type="EMBL" id="CP151502">
    <property type="protein sequence ID" value="WZN59470.1"/>
    <property type="molecule type" value="Genomic_DNA"/>
</dbReference>
<feature type="compositionally biased region" description="Acidic residues" evidence="6">
    <location>
        <begin position="96"/>
        <end position="106"/>
    </location>
</feature>
<dbReference type="PANTHER" id="PTHR14152:SF5">
    <property type="entry name" value="U4_U6.U5 TRI-SNRNP-ASSOCIATED PROTEIN 1"/>
    <property type="match status" value="1"/>
</dbReference>
<dbReference type="InterPro" id="IPR005011">
    <property type="entry name" value="SNU66/SART1"/>
</dbReference>
<feature type="compositionally biased region" description="Basic residues" evidence="6">
    <location>
        <begin position="25"/>
        <end position="41"/>
    </location>
</feature>
<comment type="similarity">
    <text evidence="2">Belongs to the SNU66/SART1 family.</text>
</comment>
<feature type="region of interest" description="Disordered" evidence="6">
    <location>
        <begin position="207"/>
        <end position="243"/>
    </location>
</feature>
<keyword evidence="3" id="KW-0507">mRNA processing</keyword>